<evidence type="ECO:0000256" key="3">
    <source>
        <dbReference type="ARBA" id="ARBA00022989"/>
    </source>
</evidence>
<dbReference type="Gene3D" id="1.10.8.10">
    <property type="entry name" value="DNA helicase RuvA subunit, C-terminal domain"/>
    <property type="match status" value="1"/>
</dbReference>
<dbReference type="Gene3D" id="1.20.1540.10">
    <property type="entry name" value="Rhomboid-like"/>
    <property type="match status" value="1"/>
</dbReference>
<evidence type="ECO:0000256" key="6">
    <source>
        <dbReference type="SAM" id="Phobius"/>
    </source>
</evidence>
<evidence type="ECO:0000259" key="7">
    <source>
        <dbReference type="PROSITE" id="PS50030"/>
    </source>
</evidence>
<dbReference type="AlphaFoldDB" id="A0A8J2X274"/>
<keyword evidence="3 6" id="KW-1133">Transmembrane helix</keyword>
<dbReference type="SUPFAM" id="SSF46934">
    <property type="entry name" value="UBA-like"/>
    <property type="match status" value="1"/>
</dbReference>
<comment type="caution">
    <text evidence="8">The sequence shown here is derived from an EMBL/GenBank/DDBJ whole genome shotgun (WGS) entry which is preliminary data.</text>
</comment>
<gene>
    <name evidence="8" type="ORF">PECAL_5P25140</name>
</gene>
<feature type="compositionally biased region" description="Basic and acidic residues" evidence="5">
    <location>
        <begin position="227"/>
        <end position="236"/>
    </location>
</feature>
<evidence type="ECO:0000256" key="4">
    <source>
        <dbReference type="ARBA" id="ARBA00023136"/>
    </source>
</evidence>
<dbReference type="PROSITE" id="PS50030">
    <property type="entry name" value="UBA"/>
    <property type="match status" value="1"/>
</dbReference>
<dbReference type="PANTHER" id="PTHR43066:SF21">
    <property type="entry name" value="UBIQUITIN-ASSOCIATED DOMAIN-CONTAINING PROTEIN 2"/>
    <property type="match status" value="1"/>
</dbReference>
<dbReference type="PANTHER" id="PTHR43066">
    <property type="entry name" value="RHOMBOID-RELATED PROTEIN"/>
    <property type="match status" value="1"/>
</dbReference>
<dbReference type="InterPro" id="IPR035952">
    <property type="entry name" value="Rhomboid-like_sf"/>
</dbReference>
<keyword evidence="4 6" id="KW-0472">Membrane</keyword>
<evidence type="ECO:0000313" key="8">
    <source>
        <dbReference type="EMBL" id="CAH0377996.1"/>
    </source>
</evidence>
<feature type="region of interest" description="Disordered" evidence="5">
    <location>
        <begin position="204"/>
        <end position="236"/>
    </location>
</feature>
<name>A0A8J2X274_9STRA</name>
<comment type="subcellular location">
    <subcellularLocation>
        <location evidence="1">Membrane</location>
        <topology evidence="1">Multi-pass membrane protein</topology>
    </subcellularLocation>
</comment>
<protein>
    <recommendedName>
        <fullName evidence="7">UBA domain-containing protein</fullName>
    </recommendedName>
</protein>
<dbReference type="SUPFAM" id="SSF144091">
    <property type="entry name" value="Rhomboid-like"/>
    <property type="match status" value="1"/>
</dbReference>
<keyword evidence="2 6" id="KW-0812">Transmembrane</keyword>
<evidence type="ECO:0000256" key="2">
    <source>
        <dbReference type="ARBA" id="ARBA00022692"/>
    </source>
</evidence>
<dbReference type="Proteomes" id="UP000789595">
    <property type="component" value="Unassembled WGS sequence"/>
</dbReference>
<dbReference type="GO" id="GO:0004252">
    <property type="term" value="F:serine-type endopeptidase activity"/>
    <property type="evidence" value="ECO:0007669"/>
    <property type="project" value="TreeGrafter"/>
</dbReference>
<evidence type="ECO:0000313" key="9">
    <source>
        <dbReference type="Proteomes" id="UP000789595"/>
    </source>
</evidence>
<feature type="transmembrane region" description="Helical" evidence="6">
    <location>
        <begin position="51"/>
        <end position="70"/>
    </location>
</feature>
<feature type="transmembrane region" description="Helical" evidence="6">
    <location>
        <begin position="116"/>
        <end position="133"/>
    </location>
</feature>
<keyword evidence="9" id="KW-1185">Reference proteome</keyword>
<dbReference type="GO" id="GO:0016020">
    <property type="term" value="C:membrane"/>
    <property type="evidence" value="ECO:0007669"/>
    <property type="project" value="UniProtKB-SubCell"/>
</dbReference>
<proteinExistence type="predicted"/>
<evidence type="ECO:0000256" key="1">
    <source>
        <dbReference type="ARBA" id="ARBA00004141"/>
    </source>
</evidence>
<dbReference type="Pfam" id="PF00627">
    <property type="entry name" value="UBA"/>
    <property type="match status" value="1"/>
</dbReference>
<dbReference type="EMBL" id="CAKKNE010000005">
    <property type="protein sequence ID" value="CAH0377996.1"/>
    <property type="molecule type" value="Genomic_DNA"/>
</dbReference>
<dbReference type="OrthoDB" id="272778at2759"/>
<dbReference type="SMART" id="SM00165">
    <property type="entry name" value="UBA"/>
    <property type="match status" value="1"/>
</dbReference>
<evidence type="ECO:0000256" key="5">
    <source>
        <dbReference type="SAM" id="MobiDB-lite"/>
    </source>
</evidence>
<dbReference type="InterPro" id="IPR015940">
    <property type="entry name" value="UBA"/>
</dbReference>
<sequence>MNFEGAPVCRIVACGGLASAFFLPASAKARLALDLGAVLARGEWLRLISHHWVFDGLGEAALGSIALFRFRRFERYLGSRKFCGFVLSTSAITTLLVVGGATLFPRFIKAPASGPYALIFGLYALFYDMIPVAQPKLMRVLGITLSDKSLMYLVGAQLFVCQGSRSGVPAACGLLAGFLYLSDTVPLLRRLALPKFLEPLFAPRRRPPPRQMPVDDDPPPRSVPPPAEDRFQQVQPSDDHVASLVSMGFDRDRAFAALLACHDDVAAAADRLLQG</sequence>
<dbReference type="InterPro" id="IPR009060">
    <property type="entry name" value="UBA-like_sf"/>
</dbReference>
<feature type="transmembrane region" description="Helical" evidence="6">
    <location>
        <begin position="82"/>
        <end position="104"/>
    </location>
</feature>
<feature type="domain" description="UBA" evidence="7">
    <location>
        <begin position="235"/>
        <end position="275"/>
    </location>
</feature>
<reference evidence="8" key="1">
    <citation type="submission" date="2021-11" db="EMBL/GenBank/DDBJ databases">
        <authorList>
            <consortium name="Genoscope - CEA"/>
            <person name="William W."/>
        </authorList>
    </citation>
    <scope>NUCLEOTIDE SEQUENCE</scope>
</reference>
<accession>A0A8J2X274</accession>
<organism evidence="8 9">
    <name type="scientific">Pelagomonas calceolata</name>
    <dbReference type="NCBI Taxonomy" id="35677"/>
    <lineage>
        <taxon>Eukaryota</taxon>
        <taxon>Sar</taxon>
        <taxon>Stramenopiles</taxon>
        <taxon>Ochrophyta</taxon>
        <taxon>Pelagophyceae</taxon>
        <taxon>Pelagomonadales</taxon>
        <taxon>Pelagomonadaceae</taxon>
        <taxon>Pelagomonas</taxon>
    </lineage>
</organism>